<keyword evidence="6 8" id="KW-0503">Monooxygenase</keyword>
<evidence type="ECO:0000256" key="5">
    <source>
        <dbReference type="ARBA" id="ARBA00023004"/>
    </source>
</evidence>
<proteinExistence type="inferred from homology"/>
<accession>A0A813NC46</accession>
<dbReference type="InterPro" id="IPR050196">
    <property type="entry name" value="Cytochrome_P450_Monoox"/>
</dbReference>
<reference evidence="10" key="1">
    <citation type="submission" date="2021-02" db="EMBL/GenBank/DDBJ databases">
        <authorList>
            <person name="Nowell W R."/>
        </authorList>
    </citation>
    <scope>NUCLEOTIDE SEQUENCE</scope>
</reference>
<dbReference type="GO" id="GO:0004497">
    <property type="term" value="F:monooxygenase activity"/>
    <property type="evidence" value="ECO:0007669"/>
    <property type="project" value="UniProtKB-KW"/>
</dbReference>
<dbReference type="AlphaFoldDB" id="A0A813NC46"/>
<feature type="binding site" description="axial binding residue" evidence="7">
    <location>
        <position position="448"/>
    </location>
    <ligand>
        <name>heme</name>
        <dbReference type="ChEBI" id="CHEBI:30413"/>
    </ligand>
    <ligandPart>
        <name>Fe</name>
        <dbReference type="ChEBI" id="CHEBI:18248"/>
    </ligandPart>
</feature>
<evidence type="ECO:0000313" key="10">
    <source>
        <dbReference type="EMBL" id="CAF0737749.1"/>
    </source>
</evidence>
<dbReference type="InterPro" id="IPR036396">
    <property type="entry name" value="Cyt_P450_sf"/>
</dbReference>
<feature type="transmembrane region" description="Helical" evidence="9">
    <location>
        <begin position="220"/>
        <end position="239"/>
    </location>
</feature>
<keyword evidence="4 8" id="KW-0560">Oxidoreductase</keyword>
<dbReference type="GO" id="GO:0016705">
    <property type="term" value="F:oxidoreductase activity, acting on paired donors, with incorporation or reduction of molecular oxygen"/>
    <property type="evidence" value="ECO:0007669"/>
    <property type="project" value="InterPro"/>
</dbReference>
<evidence type="ECO:0000256" key="7">
    <source>
        <dbReference type="PIRSR" id="PIRSR602401-1"/>
    </source>
</evidence>
<gene>
    <name evidence="10" type="ORF">IZO911_LOCUS3333</name>
    <name evidence="11" type="ORF">KXQ929_LOCUS18397</name>
</gene>
<evidence type="ECO:0000256" key="9">
    <source>
        <dbReference type="SAM" id="Phobius"/>
    </source>
</evidence>
<evidence type="ECO:0000256" key="2">
    <source>
        <dbReference type="ARBA" id="ARBA00022617"/>
    </source>
</evidence>
<dbReference type="InterPro" id="IPR002401">
    <property type="entry name" value="Cyt_P450_E_grp-I"/>
</dbReference>
<dbReference type="SUPFAM" id="SSF48264">
    <property type="entry name" value="Cytochrome P450"/>
    <property type="match status" value="1"/>
</dbReference>
<dbReference type="InterPro" id="IPR001128">
    <property type="entry name" value="Cyt_P450"/>
</dbReference>
<dbReference type="PRINTS" id="PR00385">
    <property type="entry name" value="P450"/>
</dbReference>
<dbReference type="EMBL" id="CAJOBB010001197">
    <property type="protein sequence ID" value="CAF3823566.1"/>
    <property type="molecule type" value="Genomic_DNA"/>
</dbReference>
<keyword evidence="9" id="KW-0472">Membrane</keyword>
<dbReference type="PANTHER" id="PTHR24291">
    <property type="entry name" value="CYTOCHROME P450 FAMILY 4"/>
    <property type="match status" value="1"/>
</dbReference>
<dbReference type="EMBL" id="CAJNOE010000017">
    <property type="protein sequence ID" value="CAF0737749.1"/>
    <property type="molecule type" value="Genomic_DNA"/>
</dbReference>
<keyword evidence="2 7" id="KW-0349">Heme</keyword>
<evidence type="ECO:0000256" key="8">
    <source>
        <dbReference type="RuleBase" id="RU000461"/>
    </source>
</evidence>
<dbReference type="Pfam" id="PF00067">
    <property type="entry name" value="p450"/>
    <property type="match status" value="1"/>
</dbReference>
<dbReference type="PROSITE" id="PS00086">
    <property type="entry name" value="CYTOCHROME_P450"/>
    <property type="match status" value="1"/>
</dbReference>
<dbReference type="InterPro" id="IPR017972">
    <property type="entry name" value="Cyt_P450_CS"/>
</dbReference>
<evidence type="ECO:0000256" key="3">
    <source>
        <dbReference type="ARBA" id="ARBA00022723"/>
    </source>
</evidence>
<sequence>MFFETTFILLIVFLITVYYYFKSYQSVVKDHSKKLSGIKPQWLFGNLKNTGISTGQVAVHEAYAMLKEKFGDAFLFWLGPYPSVVISRIEYVQHVLMDRHTYDQSTQTTSSFGILFPTGLIALRGETWKRHARFMLPMFKRAKVLPYFDTVVTCVDRLIDEQFIKHDGEIRTDLVTQCQNLLLNIIAFIAFDYDLESSSQTDSYNLRKAFNDFVHYTNQFVLLAGIPLWLGKIILTLNWKYQQALRIMKRYVMNIISEEKQRQQDEYFSSNRPKNLISSLVASVKDESSSTKAYLTNKEVFDEVSMLILAGFETTSTALSWFIFYMSKYPEVQQKIKNELKEHNLIDEIQLTQDILDSLIYVECVTKEILRYAPIAGAIAREATRDDMIDDIPIKKGDTVIIATYNLHRDPRYWKIDPTKFIPERFLNEDKNPPQYAYMPFGGGHRACIGQDLAFFELKIAIVRLMQRVSFEDPGDAANNSGGYVQRITCFPKHLAVRVRIDADRNSH</sequence>
<dbReference type="Gene3D" id="1.10.630.10">
    <property type="entry name" value="Cytochrome P450"/>
    <property type="match status" value="1"/>
</dbReference>
<evidence type="ECO:0000256" key="6">
    <source>
        <dbReference type="ARBA" id="ARBA00023033"/>
    </source>
</evidence>
<organism evidence="10 12">
    <name type="scientific">Adineta steineri</name>
    <dbReference type="NCBI Taxonomy" id="433720"/>
    <lineage>
        <taxon>Eukaryota</taxon>
        <taxon>Metazoa</taxon>
        <taxon>Spiralia</taxon>
        <taxon>Gnathifera</taxon>
        <taxon>Rotifera</taxon>
        <taxon>Eurotatoria</taxon>
        <taxon>Bdelloidea</taxon>
        <taxon>Adinetida</taxon>
        <taxon>Adinetidae</taxon>
        <taxon>Adineta</taxon>
    </lineage>
</organism>
<keyword evidence="3 7" id="KW-0479">Metal-binding</keyword>
<comment type="caution">
    <text evidence="10">The sequence shown here is derived from an EMBL/GenBank/DDBJ whole genome shotgun (WGS) entry which is preliminary data.</text>
</comment>
<evidence type="ECO:0000313" key="12">
    <source>
        <dbReference type="Proteomes" id="UP000663860"/>
    </source>
</evidence>
<name>A0A813NC46_9BILA</name>
<dbReference type="PRINTS" id="PR00463">
    <property type="entry name" value="EP450I"/>
</dbReference>
<evidence type="ECO:0000256" key="4">
    <source>
        <dbReference type="ARBA" id="ARBA00023002"/>
    </source>
</evidence>
<keyword evidence="9" id="KW-1133">Transmembrane helix</keyword>
<keyword evidence="9" id="KW-0812">Transmembrane</keyword>
<feature type="transmembrane region" description="Helical" evidence="9">
    <location>
        <begin position="6"/>
        <end position="21"/>
    </location>
</feature>
<dbReference type="GO" id="GO:0005506">
    <property type="term" value="F:iron ion binding"/>
    <property type="evidence" value="ECO:0007669"/>
    <property type="project" value="InterPro"/>
</dbReference>
<protein>
    <recommendedName>
        <fullName evidence="13">Cytochrome P450</fullName>
    </recommendedName>
</protein>
<evidence type="ECO:0000313" key="11">
    <source>
        <dbReference type="EMBL" id="CAF3823566.1"/>
    </source>
</evidence>
<evidence type="ECO:0000256" key="1">
    <source>
        <dbReference type="ARBA" id="ARBA00010617"/>
    </source>
</evidence>
<dbReference type="PANTHER" id="PTHR24291:SF50">
    <property type="entry name" value="BIFUNCTIONAL ALBAFLAVENONE MONOOXYGENASE_TERPENE SYNTHASE"/>
    <property type="match status" value="1"/>
</dbReference>
<dbReference type="Proteomes" id="UP000663860">
    <property type="component" value="Unassembled WGS sequence"/>
</dbReference>
<dbReference type="Proteomes" id="UP000663868">
    <property type="component" value="Unassembled WGS sequence"/>
</dbReference>
<dbReference type="GO" id="GO:0020037">
    <property type="term" value="F:heme binding"/>
    <property type="evidence" value="ECO:0007669"/>
    <property type="project" value="InterPro"/>
</dbReference>
<evidence type="ECO:0008006" key="13">
    <source>
        <dbReference type="Google" id="ProtNLM"/>
    </source>
</evidence>
<comment type="similarity">
    <text evidence="1 8">Belongs to the cytochrome P450 family.</text>
</comment>
<keyword evidence="5 7" id="KW-0408">Iron</keyword>
<comment type="cofactor">
    <cofactor evidence="7">
        <name>heme</name>
        <dbReference type="ChEBI" id="CHEBI:30413"/>
    </cofactor>
</comment>